<comment type="subcellular location">
    <subcellularLocation>
        <location evidence="1">Nucleus</location>
    </subcellularLocation>
</comment>
<evidence type="ECO:0000256" key="6">
    <source>
        <dbReference type="ARBA" id="ARBA00023015"/>
    </source>
</evidence>
<dbReference type="PRINTS" id="PR00047">
    <property type="entry name" value="STROIDFINGER"/>
</dbReference>
<evidence type="ECO:0000256" key="11">
    <source>
        <dbReference type="SAM" id="MobiDB-lite"/>
    </source>
</evidence>
<name>B4GZT4_DROPE</name>
<keyword evidence="8" id="KW-0804">Transcription</keyword>
<keyword evidence="10" id="KW-0539">Nucleus</keyword>
<dbReference type="OMA" id="MYPHGYP"/>
<dbReference type="PROSITE" id="PS51030">
    <property type="entry name" value="NUCLEAR_REC_DBD_2"/>
    <property type="match status" value="1"/>
</dbReference>
<evidence type="ECO:0000256" key="2">
    <source>
        <dbReference type="ARBA" id="ARBA00008092"/>
    </source>
</evidence>
<reference evidence="13 14" key="1">
    <citation type="journal article" date="2007" name="Nature">
        <title>Evolution of genes and genomes on the Drosophila phylogeny.</title>
        <authorList>
            <consortium name="Drosophila 12 Genomes Consortium"/>
            <person name="Clark A.G."/>
            <person name="Eisen M.B."/>
            <person name="Smith D.R."/>
            <person name="Bergman C.M."/>
            <person name="Oliver B."/>
            <person name="Markow T.A."/>
            <person name="Kaufman T.C."/>
            <person name="Kellis M."/>
            <person name="Gelbart W."/>
            <person name="Iyer V.N."/>
            <person name="Pollard D.A."/>
            <person name="Sackton T.B."/>
            <person name="Larracuente A.M."/>
            <person name="Singh N.D."/>
            <person name="Abad J.P."/>
            <person name="Abt D.N."/>
            <person name="Adryan B."/>
            <person name="Aguade M."/>
            <person name="Akashi H."/>
            <person name="Anderson W.W."/>
            <person name="Aquadro C.F."/>
            <person name="Ardell D.H."/>
            <person name="Arguello R."/>
            <person name="Artieri C.G."/>
            <person name="Barbash D.A."/>
            <person name="Barker D."/>
            <person name="Barsanti P."/>
            <person name="Batterham P."/>
            <person name="Batzoglou S."/>
            <person name="Begun D."/>
            <person name="Bhutkar A."/>
            <person name="Blanco E."/>
            <person name="Bosak S.A."/>
            <person name="Bradley R.K."/>
            <person name="Brand A.D."/>
            <person name="Brent M.R."/>
            <person name="Brooks A.N."/>
            <person name="Brown R.H."/>
            <person name="Butlin R.K."/>
            <person name="Caggese C."/>
            <person name="Calvi B.R."/>
            <person name="Bernardo de Carvalho A."/>
            <person name="Caspi A."/>
            <person name="Castrezana S."/>
            <person name="Celniker S.E."/>
            <person name="Chang J.L."/>
            <person name="Chapple C."/>
            <person name="Chatterji S."/>
            <person name="Chinwalla A."/>
            <person name="Civetta A."/>
            <person name="Clifton S.W."/>
            <person name="Comeron J.M."/>
            <person name="Costello J.C."/>
            <person name="Coyne J.A."/>
            <person name="Daub J."/>
            <person name="David R.G."/>
            <person name="Delcher A.L."/>
            <person name="Delehaunty K."/>
            <person name="Do C.B."/>
            <person name="Ebling H."/>
            <person name="Edwards K."/>
            <person name="Eickbush T."/>
            <person name="Evans J.D."/>
            <person name="Filipski A."/>
            <person name="Findeiss S."/>
            <person name="Freyhult E."/>
            <person name="Fulton L."/>
            <person name="Fulton R."/>
            <person name="Garcia A.C."/>
            <person name="Gardiner A."/>
            <person name="Garfield D.A."/>
            <person name="Garvin B.E."/>
            <person name="Gibson G."/>
            <person name="Gilbert D."/>
            <person name="Gnerre S."/>
            <person name="Godfrey J."/>
            <person name="Good R."/>
            <person name="Gotea V."/>
            <person name="Gravely B."/>
            <person name="Greenberg A.J."/>
            <person name="Griffiths-Jones S."/>
            <person name="Gross S."/>
            <person name="Guigo R."/>
            <person name="Gustafson E.A."/>
            <person name="Haerty W."/>
            <person name="Hahn M.W."/>
            <person name="Halligan D.L."/>
            <person name="Halpern A.L."/>
            <person name="Halter G.M."/>
            <person name="Han M.V."/>
            <person name="Heger A."/>
            <person name="Hillier L."/>
            <person name="Hinrichs A.S."/>
            <person name="Holmes I."/>
            <person name="Hoskins R.A."/>
            <person name="Hubisz M.J."/>
            <person name="Hultmark D."/>
            <person name="Huntley M.A."/>
            <person name="Jaffe D.B."/>
            <person name="Jagadeeshan S."/>
            <person name="Jeck W.R."/>
            <person name="Johnson J."/>
            <person name="Jones C.D."/>
            <person name="Jordan W.C."/>
            <person name="Karpen G.H."/>
            <person name="Kataoka E."/>
            <person name="Keightley P.D."/>
            <person name="Kheradpour P."/>
            <person name="Kirkness E.F."/>
            <person name="Koerich L.B."/>
            <person name="Kristiansen K."/>
            <person name="Kudrna D."/>
            <person name="Kulathinal R.J."/>
            <person name="Kumar S."/>
            <person name="Kwok R."/>
            <person name="Lander E."/>
            <person name="Langley C.H."/>
            <person name="Lapoint R."/>
            <person name="Lazzaro B.P."/>
            <person name="Lee S.J."/>
            <person name="Levesque L."/>
            <person name="Li R."/>
            <person name="Lin C.F."/>
            <person name="Lin M.F."/>
            <person name="Lindblad-Toh K."/>
            <person name="Llopart A."/>
            <person name="Long M."/>
            <person name="Low L."/>
            <person name="Lozovsky E."/>
            <person name="Lu J."/>
            <person name="Luo M."/>
            <person name="Machado C.A."/>
            <person name="Makalowski W."/>
            <person name="Marzo M."/>
            <person name="Matsuda M."/>
            <person name="Matzkin L."/>
            <person name="McAllister B."/>
            <person name="McBride C.S."/>
            <person name="McKernan B."/>
            <person name="McKernan K."/>
            <person name="Mendez-Lago M."/>
            <person name="Minx P."/>
            <person name="Mollenhauer M.U."/>
            <person name="Montooth K."/>
            <person name="Mount S.M."/>
            <person name="Mu X."/>
            <person name="Myers E."/>
            <person name="Negre B."/>
            <person name="Newfeld S."/>
            <person name="Nielsen R."/>
            <person name="Noor M.A."/>
            <person name="O'Grady P."/>
            <person name="Pachter L."/>
            <person name="Papaceit M."/>
            <person name="Parisi M.J."/>
            <person name="Parisi M."/>
            <person name="Parts L."/>
            <person name="Pedersen J.S."/>
            <person name="Pesole G."/>
            <person name="Phillippy A.M."/>
            <person name="Ponting C.P."/>
            <person name="Pop M."/>
            <person name="Porcelli D."/>
            <person name="Powell J.R."/>
            <person name="Prohaska S."/>
            <person name="Pruitt K."/>
            <person name="Puig M."/>
            <person name="Quesneville H."/>
            <person name="Ram K.R."/>
            <person name="Rand D."/>
            <person name="Rasmussen M.D."/>
            <person name="Reed L.K."/>
            <person name="Reenan R."/>
            <person name="Reily A."/>
            <person name="Remington K.A."/>
            <person name="Rieger T.T."/>
            <person name="Ritchie M.G."/>
            <person name="Robin C."/>
            <person name="Rogers Y.H."/>
            <person name="Rohde C."/>
            <person name="Rozas J."/>
            <person name="Rubenfield M.J."/>
            <person name="Ruiz A."/>
            <person name="Russo S."/>
            <person name="Salzberg S.L."/>
            <person name="Sanchez-Gracia A."/>
            <person name="Saranga D.J."/>
            <person name="Sato H."/>
            <person name="Schaeffer S.W."/>
            <person name="Schatz M.C."/>
            <person name="Schlenke T."/>
            <person name="Schwartz R."/>
            <person name="Segarra C."/>
            <person name="Singh R.S."/>
            <person name="Sirot L."/>
            <person name="Sirota M."/>
            <person name="Sisneros N.B."/>
            <person name="Smith C.D."/>
            <person name="Smith T.F."/>
            <person name="Spieth J."/>
            <person name="Stage D.E."/>
            <person name="Stark A."/>
            <person name="Stephan W."/>
            <person name="Strausberg R.L."/>
            <person name="Strempel S."/>
            <person name="Sturgill D."/>
            <person name="Sutton G."/>
            <person name="Sutton G.G."/>
            <person name="Tao W."/>
            <person name="Teichmann S."/>
            <person name="Tobari Y.N."/>
            <person name="Tomimura Y."/>
            <person name="Tsolas J.M."/>
            <person name="Valente V.L."/>
            <person name="Venter E."/>
            <person name="Venter J.C."/>
            <person name="Vicario S."/>
            <person name="Vieira F.G."/>
            <person name="Vilella A.J."/>
            <person name="Villasante A."/>
            <person name="Walenz B."/>
            <person name="Wang J."/>
            <person name="Wasserman M."/>
            <person name="Watts T."/>
            <person name="Wilson D."/>
            <person name="Wilson R.K."/>
            <person name="Wing R.A."/>
            <person name="Wolfner M.F."/>
            <person name="Wong A."/>
            <person name="Wong G.K."/>
            <person name="Wu C.I."/>
            <person name="Wu G."/>
            <person name="Yamamoto D."/>
            <person name="Yang H.P."/>
            <person name="Yang S.P."/>
            <person name="Yorke J.A."/>
            <person name="Yoshida K."/>
            <person name="Zdobnov E."/>
            <person name="Zhang P."/>
            <person name="Zhang Y."/>
            <person name="Zimin A.V."/>
            <person name="Baldwin J."/>
            <person name="Abdouelleil A."/>
            <person name="Abdulkadir J."/>
            <person name="Abebe A."/>
            <person name="Abera B."/>
            <person name="Abreu J."/>
            <person name="Acer S.C."/>
            <person name="Aftuck L."/>
            <person name="Alexander A."/>
            <person name="An P."/>
            <person name="Anderson E."/>
            <person name="Anderson S."/>
            <person name="Arachi H."/>
            <person name="Azer M."/>
            <person name="Bachantsang P."/>
            <person name="Barry A."/>
            <person name="Bayul T."/>
            <person name="Berlin A."/>
            <person name="Bessette D."/>
            <person name="Bloom T."/>
            <person name="Blye J."/>
            <person name="Boguslavskiy L."/>
            <person name="Bonnet C."/>
            <person name="Boukhgalter B."/>
            <person name="Bourzgui I."/>
            <person name="Brown A."/>
            <person name="Cahill P."/>
            <person name="Channer S."/>
            <person name="Cheshatsang Y."/>
            <person name="Chuda L."/>
            <person name="Citroen M."/>
            <person name="Collymore A."/>
            <person name="Cooke P."/>
            <person name="Costello M."/>
            <person name="D'Aco K."/>
            <person name="Daza R."/>
            <person name="De Haan G."/>
            <person name="DeGray S."/>
            <person name="DeMaso C."/>
            <person name="Dhargay N."/>
            <person name="Dooley K."/>
            <person name="Dooley E."/>
            <person name="Doricent M."/>
            <person name="Dorje P."/>
            <person name="Dorjee K."/>
            <person name="Dupes A."/>
            <person name="Elong R."/>
            <person name="Falk J."/>
            <person name="Farina A."/>
            <person name="Faro S."/>
            <person name="Ferguson D."/>
            <person name="Fisher S."/>
            <person name="Foley C.D."/>
            <person name="Franke A."/>
            <person name="Friedrich D."/>
            <person name="Gadbois L."/>
            <person name="Gearin G."/>
            <person name="Gearin C.R."/>
            <person name="Giannoukos G."/>
            <person name="Goode T."/>
            <person name="Graham J."/>
            <person name="Grandbois E."/>
            <person name="Grewal S."/>
            <person name="Gyaltsen K."/>
            <person name="Hafez N."/>
            <person name="Hagos B."/>
            <person name="Hall J."/>
            <person name="Henson C."/>
            <person name="Hollinger A."/>
            <person name="Honan T."/>
            <person name="Huard M.D."/>
            <person name="Hughes L."/>
            <person name="Hurhula B."/>
            <person name="Husby M.E."/>
            <person name="Kamat A."/>
            <person name="Kanga B."/>
            <person name="Kashin S."/>
            <person name="Khazanovich D."/>
            <person name="Kisner P."/>
            <person name="Lance K."/>
            <person name="Lara M."/>
            <person name="Lee W."/>
            <person name="Lennon N."/>
            <person name="Letendre F."/>
            <person name="LeVine R."/>
            <person name="Lipovsky A."/>
            <person name="Liu X."/>
            <person name="Liu J."/>
            <person name="Liu S."/>
            <person name="Lokyitsang T."/>
            <person name="Lokyitsang Y."/>
            <person name="Lubonja R."/>
            <person name="Lui A."/>
            <person name="MacDonald P."/>
            <person name="Magnisalis V."/>
            <person name="Maru K."/>
            <person name="Matthews C."/>
            <person name="McCusker W."/>
            <person name="McDonough S."/>
            <person name="Mehta T."/>
            <person name="Meldrim J."/>
            <person name="Meneus L."/>
            <person name="Mihai O."/>
            <person name="Mihalev A."/>
            <person name="Mihova T."/>
            <person name="Mittelman R."/>
            <person name="Mlenga V."/>
            <person name="Montmayeur A."/>
            <person name="Mulrain L."/>
            <person name="Navidi A."/>
            <person name="Naylor J."/>
            <person name="Negash T."/>
            <person name="Nguyen T."/>
            <person name="Nguyen N."/>
            <person name="Nicol R."/>
            <person name="Norbu C."/>
            <person name="Norbu N."/>
            <person name="Novod N."/>
            <person name="O'Neill B."/>
            <person name="Osman S."/>
            <person name="Markiewicz E."/>
            <person name="Oyono O.L."/>
            <person name="Patti C."/>
            <person name="Phunkhang P."/>
            <person name="Pierre F."/>
            <person name="Priest M."/>
            <person name="Raghuraman S."/>
            <person name="Rege F."/>
            <person name="Reyes R."/>
            <person name="Rise C."/>
            <person name="Rogov P."/>
            <person name="Ross K."/>
            <person name="Ryan E."/>
            <person name="Settipalli S."/>
            <person name="Shea T."/>
            <person name="Sherpa N."/>
            <person name="Shi L."/>
            <person name="Shih D."/>
            <person name="Sparrow T."/>
            <person name="Spaulding J."/>
            <person name="Stalker J."/>
            <person name="Stange-Thomann N."/>
            <person name="Stavropoulos S."/>
            <person name="Stone C."/>
            <person name="Strader C."/>
            <person name="Tesfaye S."/>
            <person name="Thomson T."/>
            <person name="Thoulutsang Y."/>
            <person name="Thoulutsang D."/>
            <person name="Topham K."/>
            <person name="Topping I."/>
            <person name="Tsamla T."/>
            <person name="Vassiliev H."/>
            <person name="Vo A."/>
            <person name="Wangchuk T."/>
            <person name="Wangdi T."/>
            <person name="Weiand M."/>
            <person name="Wilkinson J."/>
            <person name="Wilson A."/>
            <person name="Yadav S."/>
            <person name="Young G."/>
            <person name="Yu Q."/>
            <person name="Zembek L."/>
            <person name="Zhong D."/>
            <person name="Zimmer A."/>
            <person name="Zwirko Z."/>
            <person name="Jaffe D.B."/>
            <person name="Alvarez P."/>
            <person name="Brockman W."/>
            <person name="Butler J."/>
            <person name="Chin C."/>
            <person name="Gnerre S."/>
            <person name="Grabherr M."/>
            <person name="Kleber M."/>
            <person name="Mauceli E."/>
            <person name="MacCallum I."/>
        </authorList>
    </citation>
    <scope>NUCLEOTIDE SEQUENCE [LARGE SCALE GENOMIC DNA]</scope>
    <source>
        <strain evidence="14">MSH-3 / Tucson 14011-0111.49</strain>
    </source>
</reference>
<feature type="domain" description="Nuclear receptor" evidence="12">
    <location>
        <begin position="222"/>
        <end position="246"/>
    </location>
</feature>
<dbReference type="Proteomes" id="UP000008744">
    <property type="component" value="Unassembled WGS sequence"/>
</dbReference>
<dbReference type="SMART" id="SM00399">
    <property type="entry name" value="ZnF_C4"/>
    <property type="match status" value="1"/>
</dbReference>
<dbReference type="PANTHER" id="PTHR24082">
    <property type="entry name" value="NUCLEAR HORMONE RECEPTOR"/>
    <property type="match status" value="1"/>
</dbReference>
<feature type="region of interest" description="Disordered" evidence="11">
    <location>
        <begin position="1"/>
        <end position="36"/>
    </location>
</feature>
<keyword evidence="7" id="KW-0238">DNA-binding</keyword>
<dbReference type="PANTHER" id="PTHR24082:SF473">
    <property type="entry name" value="ECDYSONE-INDUCED PROTEIN 75B, ISOFORM B"/>
    <property type="match status" value="1"/>
</dbReference>
<evidence type="ECO:0000256" key="1">
    <source>
        <dbReference type="ARBA" id="ARBA00004123"/>
    </source>
</evidence>
<dbReference type="AlphaFoldDB" id="B4GZT4"/>
<dbReference type="PhylomeDB" id="B4GZT4"/>
<evidence type="ECO:0000256" key="3">
    <source>
        <dbReference type="ARBA" id="ARBA00022723"/>
    </source>
</evidence>
<gene>
    <name evidence="13" type="primary">Dper\GL22730</name>
    <name evidence="13" type="ORF">Dper_GL22730</name>
</gene>
<dbReference type="STRING" id="7234.B4GZT4"/>
<dbReference type="SUPFAM" id="SSF57716">
    <property type="entry name" value="Glucocorticoid receptor-like (DNA-binding domain)"/>
    <property type="match status" value="1"/>
</dbReference>
<evidence type="ECO:0000256" key="7">
    <source>
        <dbReference type="ARBA" id="ARBA00023125"/>
    </source>
</evidence>
<accession>B4GZT4</accession>
<dbReference type="GO" id="GO:0045944">
    <property type="term" value="P:positive regulation of transcription by RNA polymerase II"/>
    <property type="evidence" value="ECO:0007669"/>
    <property type="project" value="TreeGrafter"/>
</dbReference>
<dbReference type="GO" id="GO:0009755">
    <property type="term" value="P:hormone-mediated signaling pathway"/>
    <property type="evidence" value="ECO:0007669"/>
    <property type="project" value="TreeGrafter"/>
</dbReference>
<keyword evidence="9" id="KW-0675">Receptor</keyword>
<evidence type="ECO:0000313" key="14">
    <source>
        <dbReference type="Proteomes" id="UP000008744"/>
    </source>
</evidence>
<evidence type="ECO:0000256" key="5">
    <source>
        <dbReference type="ARBA" id="ARBA00022833"/>
    </source>
</evidence>
<evidence type="ECO:0000256" key="9">
    <source>
        <dbReference type="ARBA" id="ARBA00023170"/>
    </source>
</evidence>
<proteinExistence type="inferred from homology"/>
<evidence type="ECO:0000256" key="10">
    <source>
        <dbReference type="ARBA" id="ARBA00023242"/>
    </source>
</evidence>
<evidence type="ECO:0000259" key="12">
    <source>
        <dbReference type="PROSITE" id="PS51030"/>
    </source>
</evidence>
<dbReference type="InterPro" id="IPR050234">
    <property type="entry name" value="Nuclear_hormone_rcpt_NR1"/>
</dbReference>
<feature type="compositionally biased region" description="Low complexity" evidence="11">
    <location>
        <begin position="1"/>
        <end position="28"/>
    </location>
</feature>
<keyword evidence="14" id="KW-1185">Reference proteome</keyword>
<keyword evidence="4" id="KW-0863">Zinc-finger</keyword>
<sequence length="302" mass="30882">MLMSADSSDCQPSSSAAPAMECPATSSGTGTGSGSGSGAGAKTSVICLGSSTTTAAAASAAAVVTVVPTVNTAPTQQPQTVAASSTTTSGSQLLVGRSHLENALKLAPNTSVSAYYQHSKLQQGLWPPHFPQDYSHAPTTHLARSLVAPVTDMDTVPPTAHGAAQVYAPGNLPHHAAGIVVVAADSRPQTPDYIKSYPVMDTTVASSVKGEPELNIEFDGTTVLCRVCGDKASGFHYGVHSCEGCKFSANETKRNDDDDDTTMTRTNERTKIEAAAEVAAAAAAAAAQPEIRCDERSQASSS</sequence>
<dbReference type="InterPro" id="IPR001628">
    <property type="entry name" value="Znf_hrmn_rcpt"/>
</dbReference>
<dbReference type="EMBL" id="CH479199">
    <property type="protein sequence ID" value="EDW29511.1"/>
    <property type="molecule type" value="Genomic_DNA"/>
</dbReference>
<keyword evidence="6" id="KW-0805">Transcription regulation</keyword>
<protein>
    <submittedName>
        <fullName evidence="13">GL22730</fullName>
    </submittedName>
</protein>
<dbReference type="GO" id="GO:0005634">
    <property type="term" value="C:nucleus"/>
    <property type="evidence" value="ECO:0007669"/>
    <property type="project" value="UniProtKB-SubCell"/>
</dbReference>
<evidence type="ECO:0000256" key="8">
    <source>
        <dbReference type="ARBA" id="ARBA00023163"/>
    </source>
</evidence>
<organism evidence="14">
    <name type="scientific">Drosophila persimilis</name>
    <name type="common">Fruit fly</name>
    <dbReference type="NCBI Taxonomy" id="7234"/>
    <lineage>
        <taxon>Eukaryota</taxon>
        <taxon>Metazoa</taxon>
        <taxon>Ecdysozoa</taxon>
        <taxon>Arthropoda</taxon>
        <taxon>Hexapoda</taxon>
        <taxon>Insecta</taxon>
        <taxon>Pterygota</taxon>
        <taxon>Neoptera</taxon>
        <taxon>Endopterygota</taxon>
        <taxon>Diptera</taxon>
        <taxon>Brachycera</taxon>
        <taxon>Muscomorpha</taxon>
        <taxon>Ephydroidea</taxon>
        <taxon>Drosophilidae</taxon>
        <taxon>Drosophila</taxon>
        <taxon>Sophophora</taxon>
    </lineage>
</organism>
<dbReference type="GO" id="GO:0030154">
    <property type="term" value="P:cell differentiation"/>
    <property type="evidence" value="ECO:0007669"/>
    <property type="project" value="TreeGrafter"/>
</dbReference>
<comment type="similarity">
    <text evidence="2">Belongs to the nuclear hormone receptor family. NR1 subfamily.</text>
</comment>
<dbReference type="GO" id="GO:0008270">
    <property type="term" value="F:zinc ion binding"/>
    <property type="evidence" value="ECO:0007669"/>
    <property type="project" value="UniProtKB-KW"/>
</dbReference>
<dbReference type="Gene3D" id="3.30.50.10">
    <property type="entry name" value="Erythroid Transcription Factor GATA-1, subunit A"/>
    <property type="match status" value="1"/>
</dbReference>
<keyword evidence="5" id="KW-0862">Zinc</keyword>
<dbReference type="HOGENOM" id="CLU_051919_0_0_1"/>
<dbReference type="eggNOG" id="KOG4846">
    <property type="taxonomic scope" value="Eukaryota"/>
</dbReference>
<keyword evidence="3" id="KW-0479">Metal-binding</keyword>
<evidence type="ECO:0000313" key="13">
    <source>
        <dbReference type="EMBL" id="EDW29511.1"/>
    </source>
</evidence>
<dbReference type="Pfam" id="PF00105">
    <property type="entry name" value="zf-C4"/>
    <property type="match status" value="1"/>
</dbReference>
<dbReference type="InterPro" id="IPR013088">
    <property type="entry name" value="Znf_NHR/GATA"/>
</dbReference>
<dbReference type="GO" id="GO:0000122">
    <property type="term" value="P:negative regulation of transcription by RNA polymerase II"/>
    <property type="evidence" value="ECO:0007669"/>
    <property type="project" value="TreeGrafter"/>
</dbReference>
<evidence type="ECO:0000256" key="4">
    <source>
        <dbReference type="ARBA" id="ARBA00022771"/>
    </source>
</evidence>
<dbReference type="GO" id="GO:0000978">
    <property type="term" value="F:RNA polymerase II cis-regulatory region sequence-specific DNA binding"/>
    <property type="evidence" value="ECO:0007669"/>
    <property type="project" value="TreeGrafter"/>
</dbReference>
<dbReference type="GO" id="GO:0004879">
    <property type="term" value="F:nuclear receptor activity"/>
    <property type="evidence" value="ECO:0007669"/>
    <property type="project" value="TreeGrafter"/>
</dbReference>